<organism evidence="1 2">
    <name type="scientific">Mucilaginibacter pedocola</name>
    <dbReference type="NCBI Taxonomy" id="1792845"/>
    <lineage>
        <taxon>Bacteria</taxon>
        <taxon>Pseudomonadati</taxon>
        <taxon>Bacteroidota</taxon>
        <taxon>Sphingobacteriia</taxon>
        <taxon>Sphingobacteriales</taxon>
        <taxon>Sphingobacteriaceae</taxon>
        <taxon>Mucilaginibacter</taxon>
    </lineage>
</organism>
<comment type="caution">
    <text evidence="1">The sequence shown here is derived from an EMBL/GenBank/DDBJ whole genome shotgun (WGS) entry which is preliminary data.</text>
</comment>
<sequence length="228" mass="25312">MPEYSNPDNLLQRTILNNAEWCGIICATHGAPGSVQQNIWRSPGPVPPYYPDLVTLSSSIDTNAVVDAMRGLPLLKSLKDSFNSLELEAHGFHKLFEAQWVNYADETETTIDFKIADTSEKLQAWEKAWGNDKQDRIFKDSLLQHPEIKFVYHEDYGKIISGGIIHTSHGVAGLSNFFCRDNSRQYRSALVAFAQALPVVGYESGDALQEAVAIGGKKMGPLSVWVKV</sequence>
<proteinExistence type="predicted"/>
<dbReference type="EMBL" id="MBTF01000012">
    <property type="protein sequence ID" value="OOQ59804.1"/>
    <property type="molecule type" value="Genomic_DNA"/>
</dbReference>
<dbReference type="AlphaFoldDB" id="A0A1S9PFS4"/>
<gene>
    <name evidence="1" type="ORF">BC343_06560</name>
</gene>
<evidence type="ECO:0000313" key="2">
    <source>
        <dbReference type="Proteomes" id="UP000189739"/>
    </source>
</evidence>
<keyword evidence="2" id="KW-1185">Reference proteome</keyword>
<dbReference type="STRING" id="1792845.BC343_06560"/>
<protein>
    <submittedName>
        <fullName evidence="1">Uncharacterized protein</fullName>
    </submittedName>
</protein>
<name>A0A1S9PFS4_9SPHI</name>
<dbReference type="Proteomes" id="UP000189739">
    <property type="component" value="Unassembled WGS sequence"/>
</dbReference>
<dbReference type="OrthoDB" id="153065at2"/>
<evidence type="ECO:0000313" key="1">
    <source>
        <dbReference type="EMBL" id="OOQ59804.1"/>
    </source>
</evidence>
<accession>A0A1S9PFS4</accession>
<reference evidence="1 2" key="1">
    <citation type="submission" date="2016-07" db="EMBL/GenBank/DDBJ databases">
        <title>Genomic analysis of zinc-resistant bacterium Mucilaginibacter pedocola TBZ30.</title>
        <authorList>
            <person name="Huang J."/>
            <person name="Tang J."/>
        </authorList>
    </citation>
    <scope>NUCLEOTIDE SEQUENCE [LARGE SCALE GENOMIC DNA]</scope>
    <source>
        <strain evidence="1 2">TBZ30</strain>
    </source>
</reference>
<dbReference type="RefSeq" id="WP_078348558.1">
    <property type="nucleotide sequence ID" value="NZ_MBTF01000012.1"/>
</dbReference>